<comment type="caution">
    <text evidence="1">The sequence shown here is derived from an EMBL/GenBank/DDBJ whole genome shotgun (WGS) entry which is preliminary data.</text>
</comment>
<dbReference type="AlphaFoldDB" id="A0A0F9CTH0"/>
<dbReference type="EMBL" id="LAZR01031864">
    <property type="protein sequence ID" value="KKL52514.1"/>
    <property type="molecule type" value="Genomic_DNA"/>
</dbReference>
<protein>
    <submittedName>
        <fullName evidence="1">Uncharacterized protein</fullName>
    </submittedName>
</protein>
<proteinExistence type="predicted"/>
<sequence length="194" mass="21688">MIGNLIFEAPHIWKLIRHQLIGNGGKPDALGNAVDGFVRQTEIKHLAQQGSYWFRFFKADDPMISGGTTKTYDATLTTVTEENILATGNVITVPTGEAIASFGWICMVDLGRRGYLHVKKEGVLKSEIPARVVFRQLDPAHFYFDLDTVIFGQENAKVDFVIYNGNAFDVTDVCIPIMFRIASRAALNLEKPFY</sequence>
<accession>A0A0F9CTH0</accession>
<name>A0A0F9CTH0_9ZZZZ</name>
<evidence type="ECO:0000313" key="1">
    <source>
        <dbReference type="EMBL" id="KKL52514.1"/>
    </source>
</evidence>
<organism evidence="1">
    <name type="scientific">marine sediment metagenome</name>
    <dbReference type="NCBI Taxonomy" id="412755"/>
    <lineage>
        <taxon>unclassified sequences</taxon>
        <taxon>metagenomes</taxon>
        <taxon>ecological metagenomes</taxon>
    </lineage>
</organism>
<gene>
    <name evidence="1" type="ORF">LCGC14_2284700</name>
</gene>
<reference evidence="1" key="1">
    <citation type="journal article" date="2015" name="Nature">
        <title>Complex archaea that bridge the gap between prokaryotes and eukaryotes.</title>
        <authorList>
            <person name="Spang A."/>
            <person name="Saw J.H."/>
            <person name="Jorgensen S.L."/>
            <person name="Zaremba-Niedzwiedzka K."/>
            <person name="Martijn J."/>
            <person name="Lind A.E."/>
            <person name="van Eijk R."/>
            <person name="Schleper C."/>
            <person name="Guy L."/>
            <person name="Ettema T.J."/>
        </authorList>
    </citation>
    <scope>NUCLEOTIDE SEQUENCE</scope>
</reference>